<dbReference type="SUPFAM" id="SSF52540">
    <property type="entry name" value="P-loop containing nucleoside triphosphate hydrolases"/>
    <property type="match status" value="1"/>
</dbReference>
<evidence type="ECO:0000313" key="5">
    <source>
        <dbReference type="Proteomes" id="UP001626550"/>
    </source>
</evidence>
<reference evidence="4 5" key="1">
    <citation type="submission" date="2024-11" db="EMBL/GenBank/DDBJ databases">
        <title>Adaptive evolution of stress response genes in parasites aligns with host niche diversity.</title>
        <authorList>
            <person name="Hahn C."/>
            <person name="Resl P."/>
        </authorList>
    </citation>
    <scope>NUCLEOTIDE SEQUENCE [LARGE SCALE GENOMIC DNA]</scope>
    <source>
        <strain evidence="4">EGGRZ-B1_66</strain>
        <tissue evidence="4">Body</tissue>
    </source>
</reference>
<organism evidence="4 5">
    <name type="scientific">Cichlidogyrus casuarinus</name>
    <dbReference type="NCBI Taxonomy" id="1844966"/>
    <lineage>
        <taxon>Eukaryota</taxon>
        <taxon>Metazoa</taxon>
        <taxon>Spiralia</taxon>
        <taxon>Lophotrochozoa</taxon>
        <taxon>Platyhelminthes</taxon>
        <taxon>Monogenea</taxon>
        <taxon>Monopisthocotylea</taxon>
        <taxon>Dactylogyridea</taxon>
        <taxon>Ancyrocephalidae</taxon>
        <taxon>Cichlidogyrus</taxon>
    </lineage>
</organism>
<dbReference type="Pfam" id="PF00071">
    <property type="entry name" value="Ras"/>
    <property type="match status" value="1"/>
</dbReference>
<dbReference type="Proteomes" id="UP001626550">
    <property type="component" value="Unassembled WGS sequence"/>
</dbReference>
<comment type="similarity">
    <text evidence="1">Belongs to the small GTPase superfamily. Rab family.</text>
</comment>
<accession>A0ABD2QEX9</accession>
<evidence type="ECO:0000256" key="3">
    <source>
        <dbReference type="ARBA" id="ARBA00023134"/>
    </source>
</evidence>
<evidence type="ECO:0000313" key="4">
    <source>
        <dbReference type="EMBL" id="KAL3316881.1"/>
    </source>
</evidence>
<name>A0ABD2QEX9_9PLAT</name>
<proteinExistence type="inferred from homology"/>
<protein>
    <submittedName>
        <fullName evidence="4">DnaJ subfamily C member 27</fullName>
    </submittedName>
</protein>
<keyword evidence="5" id="KW-1185">Reference proteome</keyword>
<dbReference type="PANTHER" id="PTHR47981">
    <property type="entry name" value="RAB FAMILY"/>
    <property type="match status" value="1"/>
</dbReference>
<evidence type="ECO:0000256" key="2">
    <source>
        <dbReference type="ARBA" id="ARBA00022741"/>
    </source>
</evidence>
<gene>
    <name evidence="4" type="primary">DNAJC27_2</name>
    <name evidence="4" type="ORF">Ciccas_004467</name>
</gene>
<dbReference type="InterPro" id="IPR001806">
    <property type="entry name" value="Small_GTPase"/>
</dbReference>
<keyword evidence="3" id="KW-0342">GTP-binding</keyword>
<keyword evidence="2" id="KW-0547">Nucleotide-binding</keyword>
<dbReference type="PANTHER" id="PTHR47981:SF20">
    <property type="entry name" value="RAS-RELATED PROTEIN RAB-7A"/>
    <property type="match status" value="1"/>
</dbReference>
<dbReference type="Gene3D" id="3.40.50.300">
    <property type="entry name" value="P-loop containing nucleotide triphosphate hydrolases"/>
    <property type="match status" value="1"/>
</dbReference>
<dbReference type="InterPro" id="IPR027417">
    <property type="entry name" value="P-loop_NTPase"/>
</dbReference>
<dbReference type="AlphaFoldDB" id="A0ABD2QEX9"/>
<sequence>MNDGYTKERPRILKLKLLFLGDTYSGKVGNLLLTFTIQKTCLIKCHCEKRFVTKHSPTIGIDYGINKTKLDGFDLRVNIFDTSGHPIFYEIRREFYKFTTAVILVFDVTNRSSFLNLSKWMDEFAAETKLSYEISKPIFFLLANKVS</sequence>
<dbReference type="SMART" id="SM00175">
    <property type="entry name" value="RAB"/>
    <property type="match status" value="1"/>
</dbReference>
<dbReference type="PROSITE" id="PS51419">
    <property type="entry name" value="RAB"/>
    <property type="match status" value="1"/>
</dbReference>
<comment type="caution">
    <text evidence="4">The sequence shown here is derived from an EMBL/GenBank/DDBJ whole genome shotgun (WGS) entry which is preliminary data.</text>
</comment>
<dbReference type="GO" id="GO:0005525">
    <property type="term" value="F:GTP binding"/>
    <property type="evidence" value="ECO:0007669"/>
    <property type="project" value="UniProtKB-KW"/>
</dbReference>
<dbReference type="EMBL" id="JBJKFK010000469">
    <property type="protein sequence ID" value="KAL3316881.1"/>
    <property type="molecule type" value="Genomic_DNA"/>
</dbReference>
<dbReference type="PRINTS" id="PR00449">
    <property type="entry name" value="RASTRNSFRMNG"/>
</dbReference>
<evidence type="ECO:0000256" key="1">
    <source>
        <dbReference type="ARBA" id="ARBA00006270"/>
    </source>
</evidence>